<dbReference type="Gene3D" id="4.10.240.10">
    <property type="entry name" value="Zn(2)-C6 fungal-type DNA-binding domain"/>
    <property type="match status" value="1"/>
</dbReference>
<evidence type="ECO:0000256" key="3">
    <source>
        <dbReference type="SAM" id="MobiDB-lite"/>
    </source>
</evidence>
<dbReference type="GO" id="GO:0008270">
    <property type="term" value="F:zinc ion binding"/>
    <property type="evidence" value="ECO:0007669"/>
    <property type="project" value="InterPro"/>
</dbReference>
<organism evidence="5 6">
    <name type="scientific">Mycena metata</name>
    <dbReference type="NCBI Taxonomy" id="1033252"/>
    <lineage>
        <taxon>Eukaryota</taxon>
        <taxon>Fungi</taxon>
        <taxon>Dikarya</taxon>
        <taxon>Basidiomycota</taxon>
        <taxon>Agaricomycotina</taxon>
        <taxon>Agaricomycetes</taxon>
        <taxon>Agaricomycetidae</taxon>
        <taxon>Agaricales</taxon>
        <taxon>Marasmiineae</taxon>
        <taxon>Mycenaceae</taxon>
        <taxon>Mycena</taxon>
    </lineage>
</organism>
<dbReference type="PANTHER" id="PTHR46910">
    <property type="entry name" value="TRANSCRIPTION FACTOR PDR1"/>
    <property type="match status" value="1"/>
</dbReference>
<dbReference type="InterPro" id="IPR036864">
    <property type="entry name" value="Zn2-C6_fun-type_DNA-bd_sf"/>
</dbReference>
<feature type="region of interest" description="Disordered" evidence="3">
    <location>
        <begin position="647"/>
        <end position="719"/>
    </location>
</feature>
<dbReference type="GO" id="GO:0006351">
    <property type="term" value="P:DNA-templated transcription"/>
    <property type="evidence" value="ECO:0007669"/>
    <property type="project" value="InterPro"/>
</dbReference>
<dbReference type="EMBL" id="JARKIB010000067">
    <property type="protein sequence ID" value="KAJ7749973.1"/>
    <property type="molecule type" value="Genomic_DNA"/>
</dbReference>
<sequence length="869" mass="96445">MSSEEDERDGLSVPAKKRRVQRACDVCRRKKRACDGLRMSEKKCTHCIENGLECTFSGAITKRRSYVDALEARLEMTEQLLRKLAPQQTGEAASSNSPSPGSSSWSKDSPTHNPSPRVDVLPAGASEEDSAVLFASIRTINAPPPPSQADDLAHIELVQNLQDLSLRQAQDRFHGKSSGAMLVKAAVLLREGYEEKDMPWVSRRMHFWRYNPFDHRIPHVGPFVFPVPDLFAHLIDLYFVHKNLFLPVLHRPTFERSIAEGLHLKDDSFGAIVLLVCGIGARYSDDARIAPPGAEPLRIGWQFFDQIPLVLNPLFERPTLHLLQFYCLAVMFLEFTVPSACWNFVGLGLRLAQDIGAHRDQNFGTRPTVTGELWKRAFWVLITLDRMMCTALGRSPAMHYEDFDAELPLEVDDEYWEGETATTEGEAWKQPSGKPARVTFFCCFIKLNNILAFALKMLYPLNKLKRLLAHRNPDWEEHVVAELDSALNNWVDSIPAHLRWEPNRRDETFFDQSTYLYSAYYSLQMTIHRPFIPTVREGGPTSLPSLAICTNAARSCSHVADIARHRKPTVPTPHLISPTFTSGLVLLLNVWSGKRTGLPPHMNSAIMEVHKCMATLRICEERWQTAGLFWDILYNIAAIGQMPLPKAMPSAFSPPPPNPHKRTREDDDDDGGGGGAGYPEDAVPYLSNTNTYHPTAAATANSASVRQPQGTQHQQPHQQTMALPTYGADLGRLPVYHQQSELGDGHSRSSWTSVSAAAASTPGWAPANTSASTSMAGGWAPTNSGVDELSSMFGFSPLEFTPGGHDGVTNLNLGGGESLNVDVNDPMTAIWANTPMGLEMEDWGTYLSMMNTLNQGLDPEVALDAERAR</sequence>
<dbReference type="InterPro" id="IPR007219">
    <property type="entry name" value="XnlR_reg_dom"/>
</dbReference>
<feature type="compositionally biased region" description="Polar residues" evidence="3">
    <location>
        <begin position="686"/>
        <end position="706"/>
    </location>
</feature>
<comment type="caution">
    <text evidence="5">The sequence shown here is derived from an EMBL/GenBank/DDBJ whole genome shotgun (WGS) entry which is preliminary data.</text>
</comment>
<gene>
    <name evidence="5" type="ORF">B0H16DRAFT_1550767</name>
</gene>
<accession>A0AAD7IUE7</accession>
<protein>
    <submittedName>
        <fullName evidence="5">Fungal-specific transcription factor domain-containing protein</fullName>
    </submittedName>
</protein>
<dbReference type="SUPFAM" id="SSF57701">
    <property type="entry name" value="Zn2/Cys6 DNA-binding domain"/>
    <property type="match status" value="1"/>
</dbReference>
<dbReference type="SMART" id="SM00906">
    <property type="entry name" value="Fungal_trans"/>
    <property type="match status" value="1"/>
</dbReference>
<dbReference type="AlphaFoldDB" id="A0AAD7IUE7"/>
<evidence type="ECO:0000256" key="2">
    <source>
        <dbReference type="ARBA" id="ARBA00023242"/>
    </source>
</evidence>
<proteinExistence type="predicted"/>
<dbReference type="CDD" id="cd12148">
    <property type="entry name" value="fungal_TF_MHR"/>
    <property type="match status" value="1"/>
</dbReference>
<dbReference type="PROSITE" id="PS00463">
    <property type="entry name" value="ZN2_CY6_FUNGAL_1"/>
    <property type="match status" value="1"/>
</dbReference>
<feature type="region of interest" description="Disordered" evidence="3">
    <location>
        <begin position="85"/>
        <end position="122"/>
    </location>
</feature>
<evidence type="ECO:0000259" key="4">
    <source>
        <dbReference type="PROSITE" id="PS50048"/>
    </source>
</evidence>
<dbReference type="Proteomes" id="UP001215598">
    <property type="component" value="Unassembled WGS sequence"/>
</dbReference>
<feature type="compositionally biased region" description="Low complexity" evidence="3">
    <location>
        <begin position="94"/>
        <end position="108"/>
    </location>
</feature>
<dbReference type="Pfam" id="PF04082">
    <property type="entry name" value="Fungal_trans"/>
    <property type="match status" value="1"/>
</dbReference>
<dbReference type="PROSITE" id="PS50048">
    <property type="entry name" value="ZN2_CY6_FUNGAL_2"/>
    <property type="match status" value="1"/>
</dbReference>
<feature type="compositionally biased region" description="Low complexity" evidence="3">
    <location>
        <begin position="707"/>
        <end position="719"/>
    </location>
</feature>
<reference evidence="5" key="1">
    <citation type="submission" date="2023-03" db="EMBL/GenBank/DDBJ databases">
        <title>Massive genome expansion in bonnet fungi (Mycena s.s.) driven by repeated elements and novel gene families across ecological guilds.</title>
        <authorList>
            <consortium name="Lawrence Berkeley National Laboratory"/>
            <person name="Harder C.B."/>
            <person name="Miyauchi S."/>
            <person name="Viragh M."/>
            <person name="Kuo A."/>
            <person name="Thoen E."/>
            <person name="Andreopoulos B."/>
            <person name="Lu D."/>
            <person name="Skrede I."/>
            <person name="Drula E."/>
            <person name="Henrissat B."/>
            <person name="Morin E."/>
            <person name="Kohler A."/>
            <person name="Barry K."/>
            <person name="LaButti K."/>
            <person name="Morin E."/>
            <person name="Salamov A."/>
            <person name="Lipzen A."/>
            <person name="Mereny Z."/>
            <person name="Hegedus B."/>
            <person name="Baldrian P."/>
            <person name="Stursova M."/>
            <person name="Weitz H."/>
            <person name="Taylor A."/>
            <person name="Grigoriev I.V."/>
            <person name="Nagy L.G."/>
            <person name="Martin F."/>
            <person name="Kauserud H."/>
        </authorList>
    </citation>
    <scope>NUCLEOTIDE SEQUENCE</scope>
    <source>
        <strain evidence="5">CBHHK182m</strain>
    </source>
</reference>
<keyword evidence="2" id="KW-0539">Nucleus</keyword>
<dbReference type="GO" id="GO:0000981">
    <property type="term" value="F:DNA-binding transcription factor activity, RNA polymerase II-specific"/>
    <property type="evidence" value="ECO:0007669"/>
    <property type="project" value="InterPro"/>
</dbReference>
<evidence type="ECO:0000313" key="5">
    <source>
        <dbReference type="EMBL" id="KAJ7749973.1"/>
    </source>
</evidence>
<keyword evidence="6" id="KW-1185">Reference proteome</keyword>
<evidence type="ECO:0000313" key="6">
    <source>
        <dbReference type="Proteomes" id="UP001215598"/>
    </source>
</evidence>
<dbReference type="GO" id="GO:0003677">
    <property type="term" value="F:DNA binding"/>
    <property type="evidence" value="ECO:0007669"/>
    <property type="project" value="InterPro"/>
</dbReference>
<dbReference type="InterPro" id="IPR001138">
    <property type="entry name" value="Zn2Cys6_DnaBD"/>
</dbReference>
<dbReference type="InterPro" id="IPR050987">
    <property type="entry name" value="AtrR-like"/>
</dbReference>
<name>A0AAD7IUE7_9AGAR</name>
<dbReference type="SMART" id="SM00066">
    <property type="entry name" value="GAL4"/>
    <property type="match status" value="1"/>
</dbReference>
<dbReference type="PANTHER" id="PTHR46910:SF38">
    <property type="entry name" value="ZN(2)-C6 FUNGAL-TYPE DOMAIN-CONTAINING PROTEIN"/>
    <property type="match status" value="1"/>
</dbReference>
<keyword evidence="1" id="KW-0479">Metal-binding</keyword>
<dbReference type="CDD" id="cd00067">
    <property type="entry name" value="GAL4"/>
    <property type="match status" value="1"/>
</dbReference>
<feature type="domain" description="Zn(2)-C6 fungal-type" evidence="4">
    <location>
        <begin position="23"/>
        <end position="56"/>
    </location>
</feature>
<dbReference type="Pfam" id="PF00172">
    <property type="entry name" value="Zn_clus"/>
    <property type="match status" value="1"/>
</dbReference>
<evidence type="ECO:0000256" key="1">
    <source>
        <dbReference type="ARBA" id="ARBA00022723"/>
    </source>
</evidence>